<keyword evidence="3" id="KW-0238">DNA-binding</keyword>
<reference evidence="6" key="1">
    <citation type="submission" date="2017-01" db="EMBL/GenBank/DDBJ databases">
        <title>IS1411 activates the second repA gene of the plasmid pG20 in Pseudomonas fluorescens PC20.</title>
        <authorList>
            <person name="Naanuri E."/>
            <person name="Heinaru E."/>
            <person name="Joesaar M."/>
            <person name="Heinaru A."/>
        </authorList>
    </citation>
    <scope>NUCLEOTIDE SEQUENCE</scope>
    <source>
        <strain evidence="7">PC20</strain>
        <strain evidence="6">PC24</strain>
        <plasmid evidence="7">pPHE20</plasmid>
    </source>
</reference>
<dbReference type="EMBL" id="KY503035">
    <property type="protein sequence ID" value="ASI38064.1"/>
    <property type="molecule type" value="Genomic_DNA"/>
</dbReference>
<dbReference type="PRINTS" id="PR00039">
    <property type="entry name" value="HTHLYSR"/>
</dbReference>
<evidence type="ECO:0000256" key="1">
    <source>
        <dbReference type="ARBA" id="ARBA00009437"/>
    </source>
</evidence>
<dbReference type="InterPro" id="IPR005119">
    <property type="entry name" value="LysR_subst-bd"/>
</dbReference>
<dbReference type="Gene3D" id="1.10.10.10">
    <property type="entry name" value="Winged helix-like DNA-binding domain superfamily/Winged helix DNA-binding domain"/>
    <property type="match status" value="1"/>
</dbReference>
<dbReference type="EMBL" id="KY503036">
    <property type="protein sequence ID" value="ASI38081.1"/>
    <property type="molecule type" value="Genomic_DNA"/>
</dbReference>
<dbReference type="SUPFAM" id="SSF53850">
    <property type="entry name" value="Periplasmic binding protein-like II"/>
    <property type="match status" value="1"/>
</dbReference>
<evidence type="ECO:0000256" key="4">
    <source>
        <dbReference type="ARBA" id="ARBA00023163"/>
    </source>
</evidence>
<dbReference type="Pfam" id="PF03466">
    <property type="entry name" value="LysR_substrate"/>
    <property type="match status" value="1"/>
</dbReference>
<dbReference type="InterPro" id="IPR036388">
    <property type="entry name" value="WH-like_DNA-bd_sf"/>
</dbReference>
<evidence type="ECO:0000313" key="6">
    <source>
        <dbReference type="EMBL" id="ASI38031.1"/>
    </source>
</evidence>
<dbReference type="GO" id="GO:0003677">
    <property type="term" value="F:DNA binding"/>
    <property type="evidence" value="ECO:0007669"/>
    <property type="project" value="UniProtKB-KW"/>
</dbReference>
<dbReference type="PANTHER" id="PTHR30346">
    <property type="entry name" value="TRANSCRIPTIONAL DUAL REGULATOR HCAR-RELATED"/>
    <property type="match status" value="1"/>
</dbReference>
<proteinExistence type="inferred from homology"/>
<evidence type="ECO:0000313" key="7">
    <source>
        <dbReference type="EMBL" id="ASI38081.1"/>
    </source>
</evidence>
<dbReference type="PROSITE" id="PS50931">
    <property type="entry name" value="HTH_LYSR"/>
    <property type="match status" value="1"/>
</dbReference>
<keyword evidence="4" id="KW-0804">Transcription</keyword>
<keyword evidence="7" id="KW-0614">Plasmid</keyword>
<organism evidence="6">
    <name type="scientific">Pseudomonas fluorescens</name>
    <dbReference type="NCBI Taxonomy" id="294"/>
    <lineage>
        <taxon>Bacteria</taxon>
        <taxon>Pseudomonadati</taxon>
        <taxon>Pseudomonadota</taxon>
        <taxon>Gammaproteobacteria</taxon>
        <taxon>Pseudomonadales</taxon>
        <taxon>Pseudomonadaceae</taxon>
        <taxon>Pseudomonas</taxon>
    </lineage>
</organism>
<protein>
    <submittedName>
        <fullName evidence="7">LysR family trascriptional regulator CatR</fullName>
    </submittedName>
    <submittedName>
        <fullName evidence="6">Putative LysR family transcriptional regulator CatR</fullName>
    </submittedName>
</protein>
<dbReference type="InterPro" id="IPR036390">
    <property type="entry name" value="WH_DNA-bd_sf"/>
</dbReference>
<dbReference type="AlphaFoldDB" id="A0A220IT38"/>
<accession>A0A220IT38</accession>
<geneLocation type="plasmid" evidence="7">
    <name>pPHE20</name>
</geneLocation>
<dbReference type="Gene3D" id="3.40.190.10">
    <property type="entry name" value="Periplasmic binding protein-like II"/>
    <property type="match status" value="2"/>
</dbReference>
<feature type="domain" description="HTH lysR-type" evidence="5">
    <location>
        <begin position="1"/>
        <end position="58"/>
    </location>
</feature>
<dbReference type="GO" id="GO:0032993">
    <property type="term" value="C:protein-DNA complex"/>
    <property type="evidence" value="ECO:0007669"/>
    <property type="project" value="TreeGrafter"/>
</dbReference>
<evidence type="ECO:0000259" key="5">
    <source>
        <dbReference type="PROSITE" id="PS50931"/>
    </source>
</evidence>
<keyword evidence="2" id="KW-0805">Transcription regulation</keyword>
<dbReference type="RefSeq" id="WP_020193746.1">
    <property type="nucleotide sequence ID" value="NZ_KY503036.1"/>
</dbReference>
<dbReference type="GO" id="GO:0003700">
    <property type="term" value="F:DNA-binding transcription factor activity"/>
    <property type="evidence" value="ECO:0007669"/>
    <property type="project" value="InterPro"/>
</dbReference>
<dbReference type="FunFam" id="1.10.10.10:FF:000001">
    <property type="entry name" value="LysR family transcriptional regulator"/>
    <property type="match status" value="1"/>
</dbReference>
<dbReference type="PANTHER" id="PTHR30346:SF17">
    <property type="entry name" value="LYSR FAMILY TRANSCRIPTIONAL REGULATOR"/>
    <property type="match status" value="1"/>
</dbReference>
<dbReference type="Pfam" id="PF00126">
    <property type="entry name" value="HTH_1"/>
    <property type="match status" value="1"/>
</dbReference>
<name>A0A220IT38_PSEFL</name>
<dbReference type="SUPFAM" id="SSF46785">
    <property type="entry name" value="Winged helix' DNA-binding domain"/>
    <property type="match status" value="1"/>
</dbReference>
<dbReference type="InterPro" id="IPR000847">
    <property type="entry name" value="LysR_HTH_N"/>
</dbReference>
<evidence type="ECO:0000256" key="3">
    <source>
        <dbReference type="ARBA" id="ARBA00023125"/>
    </source>
</evidence>
<evidence type="ECO:0000256" key="2">
    <source>
        <dbReference type="ARBA" id="ARBA00023015"/>
    </source>
</evidence>
<comment type="similarity">
    <text evidence="1">Belongs to the LysR transcriptional regulatory family.</text>
</comment>
<dbReference type="EMBL" id="KY503033">
    <property type="protein sequence ID" value="ASI38031.1"/>
    <property type="molecule type" value="Genomic_DNA"/>
</dbReference>
<sequence>MELRHLRYFIVVAQELNMTRAAEKLFISQPPLTRQIKQLEEELGVQLFIRKPRGLELTQSGLYFLQQADAILEKVNATIEGTRQVAQHHKSVLSIGFVPSVFYDELPLIVRRLRRNKNLEVVLHDLKAQEQIEALKSGRIDIGFGRIKIEDPDVQQEVLFSEPLIVALPSGHPLSNQQPTLQQLSKLPLITFPASSSPNFADMLMGVFYRQGLKVQVIQQVHDLQTALSLVASDMGFSLVPEQVRSLRREGVEFVTLADKSIETPLVASRRRGEQPNAIMRLLNTILAEVVENRLNRNQGRLQELSATRSLN</sequence>